<comment type="caution">
    <text evidence="1">The sequence shown here is derived from an EMBL/GenBank/DDBJ whole genome shotgun (WGS) entry which is preliminary data.</text>
</comment>
<name>A0A3E4PXK6_9FIRM</name>
<accession>A0A3E4PXK6</accession>
<dbReference type="AlphaFoldDB" id="A0A3E4PXK6"/>
<protein>
    <submittedName>
        <fullName evidence="1">Uncharacterized protein</fullName>
    </submittedName>
</protein>
<dbReference type="Proteomes" id="UP000261324">
    <property type="component" value="Unassembled WGS sequence"/>
</dbReference>
<gene>
    <name evidence="1" type="ORF">DXC93_06435</name>
</gene>
<evidence type="ECO:0000313" key="1">
    <source>
        <dbReference type="EMBL" id="RGK84670.1"/>
    </source>
</evidence>
<dbReference type="EMBL" id="QSRA01000006">
    <property type="protein sequence ID" value="RGK84670.1"/>
    <property type="molecule type" value="Genomic_DNA"/>
</dbReference>
<reference evidence="1 2" key="1">
    <citation type="submission" date="2018-08" db="EMBL/GenBank/DDBJ databases">
        <title>A genome reference for cultivated species of the human gut microbiota.</title>
        <authorList>
            <person name="Zou Y."/>
            <person name="Xue W."/>
            <person name="Luo G."/>
        </authorList>
    </citation>
    <scope>NUCLEOTIDE SEQUENCE [LARGE SCALE GENOMIC DNA]</scope>
    <source>
        <strain evidence="1 2">TF09-3</strain>
    </source>
</reference>
<sequence length="79" mass="8720">MAEKGYGEIKARAKIFPSDIDKFSEQGVSIALVQAKASPKTKQRAEAKGIKLYDDLSPEKVKEVREKVKKRKTGGNNNA</sequence>
<evidence type="ECO:0000313" key="2">
    <source>
        <dbReference type="Proteomes" id="UP000261324"/>
    </source>
</evidence>
<organism evidence="1 2">
    <name type="scientific">Dorea formicigenerans</name>
    <dbReference type="NCBI Taxonomy" id="39486"/>
    <lineage>
        <taxon>Bacteria</taxon>
        <taxon>Bacillati</taxon>
        <taxon>Bacillota</taxon>
        <taxon>Clostridia</taxon>
        <taxon>Lachnospirales</taxon>
        <taxon>Lachnospiraceae</taxon>
        <taxon>Dorea</taxon>
    </lineage>
</organism>
<dbReference type="RefSeq" id="WP_117659484.1">
    <property type="nucleotide sequence ID" value="NZ_QSRA01000006.1"/>
</dbReference>
<proteinExistence type="predicted"/>